<protein>
    <recommendedName>
        <fullName evidence="4">Phosphoglycerate mutase</fullName>
    </recommendedName>
</protein>
<keyword evidence="3" id="KW-1185">Reference proteome</keyword>
<dbReference type="Pfam" id="PF00300">
    <property type="entry name" value="His_Phos_1"/>
    <property type="match status" value="1"/>
</dbReference>
<dbReference type="InterPro" id="IPR013078">
    <property type="entry name" value="His_Pase_superF_clade-1"/>
</dbReference>
<dbReference type="Gene3D" id="3.40.50.1240">
    <property type="entry name" value="Phosphoglycerate mutase-like"/>
    <property type="match status" value="1"/>
</dbReference>
<accession>A0AAD5DRX0</accession>
<dbReference type="SUPFAM" id="SSF53254">
    <property type="entry name" value="Phosphoglycerate mutase-like"/>
    <property type="match status" value="1"/>
</dbReference>
<evidence type="ECO:0000313" key="3">
    <source>
        <dbReference type="Proteomes" id="UP001205105"/>
    </source>
</evidence>
<dbReference type="AlphaFoldDB" id="A0AAD5DRX0"/>
<feature type="region of interest" description="Disordered" evidence="1">
    <location>
        <begin position="235"/>
        <end position="254"/>
    </location>
</feature>
<gene>
    <name evidence="2" type="ORF">COHA_003711</name>
</gene>
<sequence length="254" mass="27332">MPLECRPQQLQAALPRRQLLALACCAAAAATVPTYPASASGILQLPVDRLSNTYFLVAKTSTTAGLSRNGKRQVVKETYPALRQLGLDSSCWIWPSITQNAYQTAEVLAELHGVGRNRVVPEFSFLDARGVGELERLPLSEVAAALEAGDSLAPTWRPAPNVDGTVHESSADVLVRVRQLLSLLETQYNGDTVVIVSPDSDNLSVLQAAVLGVDLRSHHSYAFAPGEARRLELASGERPEPPTSFACPRPPQCI</sequence>
<dbReference type="PROSITE" id="PS51318">
    <property type="entry name" value="TAT"/>
    <property type="match status" value="1"/>
</dbReference>
<dbReference type="EMBL" id="JADXDR010000050">
    <property type="protein sequence ID" value="KAI7842607.1"/>
    <property type="molecule type" value="Genomic_DNA"/>
</dbReference>
<proteinExistence type="predicted"/>
<reference evidence="2" key="1">
    <citation type="submission" date="2020-11" db="EMBL/GenBank/DDBJ databases">
        <title>Chlorella ohadii genome sequencing and assembly.</title>
        <authorList>
            <person name="Murik O."/>
            <person name="Treves H."/>
            <person name="Kedem I."/>
            <person name="Shotland Y."/>
            <person name="Kaplan A."/>
        </authorList>
    </citation>
    <scope>NUCLEOTIDE SEQUENCE</scope>
    <source>
        <strain evidence="2">1</strain>
    </source>
</reference>
<evidence type="ECO:0008006" key="4">
    <source>
        <dbReference type="Google" id="ProtNLM"/>
    </source>
</evidence>
<evidence type="ECO:0000313" key="2">
    <source>
        <dbReference type="EMBL" id="KAI7842607.1"/>
    </source>
</evidence>
<evidence type="ECO:0000256" key="1">
    <source>
        <dbReference type="SAM" id="MobiDB-lite"/>
    </source>
</evidence>
<dbReference type="Proteomes" id="UP001205105">
    <property type="component" value="Unassembled WGS sequence"/>
</dbReference>
<organism evidence="2 3">
    <name type="scientific">Chlorella ohadii</name>
    <dbReference type="NCBI Taxonomy" id="2649997"/>
    <lineage>
        <taxon>Eukaryota</taxon>
        <taxon>Viridiplantae</taxon>
        <taxon>Chlorophyta</taxon>
        <taxon>core chlorophytes</taxon>
        <taxon>Trebouxiophyceae</taxon>
        <taxon>Chlorellales</taxon>
        <taxon>Chlorellaceae</taxon>
        <taxon>Chlorella clade</taxon>
        <taxon>Chlorella</taxon>
    </lineage>
</organism>
<name>A0AAD5DRX0_9CHLO</name>
<comment type="caution">
    <text evidence="2">The sequence shown here is derived from an EMBL/GenBank/DDBJ whole genome shotgun (WGS) entry which is preliminary data.</text>
</comment>
<dbReference type="PANTHER" id="PTHR47580:SF1">
    <property type="entry name" value="PHOSPHOGLYCERATE MUTASE FAMILY PROTEIN"/>
    <property type="match status" value="1"/>
</dbReference>
<dbReference type="InterPro" id="IPR006311">
    <property type="entry name" value="TAT_signal"/>
</dbReference>
<dbReference type="PANTHER" id="PTHR47580">
    <property type="entry name" value="PHOSPHOGLYCERATE MUTASE FAMILY PROTEIN"/>
    <property type="match status" value="1"/>
</dbReference>
<dbReference type="InterPro" id="IPR029033">
    <property type="entry name" value="His_PPase_superfam"/>
</dbReference>